<dbReference type="EMBL" id="JAPWTK010000407">
    <property type="protein sequence ID" value="KAJ8940839.1"/>
    <property type="molecule type" value="Genomic_DNA"/>
</dbReference>
<feature type="compositionally biased region" description="Basic and acidic residues" evidence="1">
    <location>
        <begin position="101"/>
        <end position="110"/>
    </location>
</feature>
<sequence>MAPPPRLPLLHCQVLTCRFCKANSPSRNWIINSNRFSRGLPPQYPYARRGSTTPVSSLALASTPPTPNRSRSLDGLLDAEPIAAATKATTDEQTTSQTTKSCDDLDKEIGEENDAQTEATNLSKPRSHSMDDRLDCTVDNSDIDKSSIHSNSSDSKRKRNFMDRCVNKRPPFGHCDKKDNDNIYIWDNNSSNKNS</sequence>
<name>A0AAV8XRG3_9CUCU</name>
<evidence type="ECO:0000313" key="2">
    <source>
        <dbReference type="EMBL" id="KAJ8940839.1"/>
    </source>
</evidence>
<protein>
    <submittedName>
        <fullName evidence="2">Uncharacterized protein</fullName>
    </submittedName>
</protein>
<accession>A0AAV8XRG3</accession>
<dbReference type="Proteomes" id="UP001162162">
    <property type="component" value="Unassembled WGS sequence"/>
</dbReference>
<proteinExistence type="predicted"/>
<gene>
    <name evidence="2" type="ORF">NQ318_005285</name>
</gene>
<feature type="region of interest" description="Disordered" evidence="1">
    <location>
        <begin position="40"/>
        <end position="73"/>
    </location>
</feature>
<feature type="compositionally biased region" description="Low complexity" evidence="1">
    <location>
        <begin position="85"/>
        <end position="100"/>
    </location>
</feature>
<keyword evidence="3" id="KW-1185">Reference proteome</keyword>
<evidence type="ECO:0000256" key="1">
    <source>
        <dbReference type="SAM" id="MobiDB-lite"/>
    </source>
</evidence>
<feature type="compositionally biased region" description="Basic and acidic residues" evidence="1">
    <location>
        <begin position="128"/>
        <end position="147"/>
    </location>
</feature>
<reference evidence="2" key="1">
    <citation type="journal article" date="2023" name="Insect Mol. Biol.">
        <title>Genome sequencing provides insights into the evolution of gene families encoding plant cell wall-degrading enzymes in longhorned beetles.</title>
        <authorList>
            <person name="Shin N.R."/>
            <person name="Okamura Y."/>
            <person name="Kirsch R."/>
            <person name="Pauchet Y."/>
        </authorList>
    </citation>
    <scope>NUCLEOTIDE SEQUENCE</scope>
    <source>
        <strain evidence="2">AMC_N1</strain>
    </source>
</reference>
<dbReference type="AlphaFoldDB" id="A0AAV8XRG3"/>
<organism evidence="2 3">
    <name type="scientific">Aromia moschata</name>
    <dbReference type="NCBI Taxonomy" id="1265417"/>
    <lineage>
        <taxon>Eukaryota</taxon>
        <taxon>Metazoa</taxon>
        <taxon>Ecdysozoa</taxon>
        <taxon>Arthropoda</taxon>
        <taxon>Hexapoda</taxon>
        <taxon>Insecta</taxon>
        <taxon>Pterygota</taxon>
        <taxon>Neoptera</taxon>
        <taxon>Endopterygota</taxon>
        <taxon>Coleoptera</taxon>
        <taxon>Polyphaga</taxon>
        <taxon>Cucujiformia</taxon>
        <taxon>Chrysomeloidea</taxon>
        <taxon>Cerambycidae</taxon>
        <taxon>Cerambycinae</taxon>
        <taxon>Callichromatini</taxon>
        <taxon>Aromia</taxon>
    </lineage>
</organism>
<comment type="caution">
    <text evidence="2">The sequence shown here is derived from an EMBL/GenBank/DDBJ whole genome shotgun (WGS) entry which is preliminary data.</text>
</comment>
<feature type="region of interest" description="Disordered" evidence="1">
    <location>
        <begin position="85"/>
        <end position="179"/>
    </location>
</feature>
<feature type="compositionally biased region" description="Polar residues" evidence="1">
    <location>
        <begin position="50"/>
        <end position="60"/>
    </location>
</feature>
<evidence type="ECO:0000313" key="3">
    <source>
        <dbReference type="Proteomes" id="UP001162162"/>
    </source>
</evidence>